<comment type="caution">
    <text evidence="8">The sequence shown here is derived from an EMBL/GenBank/DDBJ whole genome shotgun (WGS) entry which is preliminary data.</text>
</comment>
<evidence type="ECO:0000256" key="3">
    <source>
        <dbReference type="ARBA" id="ARBA00022694"/>
    </source>
</evidence>
<dbReference type="GO" id="GO:0003723">
    <property type="term" value="F:RNA binding"/>
    <property type="evidence" value="ECO:0007669"/>
    <property type="project" value="InterPro"/>
</dbReference>
<evidence type="ECO:0000256" key="4">
    <source>
        <dbReference type="ARBA" id="ARBA00023235"/>
    </source>
</evidence>
<dbReference type="GO" id="GO:1990481">
    <property type="term" value="P:mRNA pseudouridine synthesis"/>
    <property type="evidence" value="ECO:0007669"/>
    <property type="project" value="TreeGrafter"/>
</dbReference>
<feature type="active site" description="Nucleophile" evidence="5">
    <location>
        <position position="48"/>
    </location>
</feature>
<dbReference type="STRING" id="1229780.BN381_330073"/>
<dbReference type="HOGENOM" id="CLU_032087_0_0_11"/>
<dbReference type="Proteomes" id="UP000018291">
    <property type="component" value="Unassembled WGS sequence"/>
</dbReference>
<dbReference type="Gene3D" id="3.30.2350.10">
    <property type="entry name" value="Pseudouridine synthase"/>
    <property type="match status" value="1"/>
</dbReference>
<proteinExistence type="inferred from homology"/>
<gene>
    <name evidence="5" type="primary">truB</name>
    <name evidence="8" type="ORF">BN381_330073</name>
</gene>
<comment type="function">
    <text evidence="5">Responsible for synthesis of pseudouridine from uracil-55 in the psi GC loop of transfer RNAs.</text>
</comment>
<reference evidence="8 9" key="1">
    <citation type="journal article" date="2013" name="ISME J.">
        <title>Metabolic model for the filamentous 'Candidatus Microthrix parvicella' based on genomic and metagenomic analyses.</title>
        <authorList>
            <person name="Jon McIlroy S."/>
            <person name="Kristiansen R."/>
            <person name="Albertsen M."/>
            <person name="Michael Karst S."/>
            <person name="Rossetti S."/>
            <person name="Lund Nielsen J."/>
            <person name="Tandoi V."/>
            <person name="James Seviour R."/>
            <person name="Nielsen P.H."/>
        </authorList>
    </citation>
    <scope>NUCLEOTIDE SEQUENCE [LARGE SCALE GENOMIC DNA]</scope>
    <source>
        <strain evidence="8 9">RN1</strain>
    </source>
</reference>
<evidence type="ECO:0000259" key="6">
    <source>
        <dbReference type="Pfam" id="PF01509"/>
    </source>
</evidence>
<evidence type="ECO:0000256" key="2">
    <source>
        <dbReference type="ARBA" id="ARBA00005642"/>
    </source>
</evidence>
<keyword evidence="3 5" id="KW-0819">tRNA processing</keyword>
<sequence length="325" mass="34267">MSRRSRKLAGPTGLLLVDKEAGLTSHDVVGRLRRRLDTPAVGHAGTLDPDATGLLLVGVGRATKLLTFLVGLPKTYEAIITFGAATSTQDAGGETTGTFDMSGLTADDVVQAARAMEGESEQIPPMVSAIRVDGKRLHELAREGKEVERKPRPIRVDRFEVTPTFEAEWAGQTWIGGAAPDPSSAPGGMPLVFRATVECSTGTYVRTLAHDLGIALGGGAHLAALRRTRVGEYSVADAFGWEESPVLSAAAAVVHLNDLHPGPEVLSKVRHGQVLERVTLGAGPDEPGPWAVFEQPDDRGEAQVLAIYQAHKGSTLKPGVVLVGS</sequence>
<evidence type="ECO:0000259" key="7">
    <source>
        <dbReference type="Pfam" id="PF16198"/>
    </source>
</evidence>
<dbReference type="EC" id="5.4.99.25" evidence="5"/>
<keyword evidence="4 5" id="KW-0413">Isomerase</keyword>
<dbReference type="GO" id="GO:0031119">
    <property type="term" value="P:tRNA pseudouridine synthesis"/>
    <property type="evidence" value="ECO:0007669"/>
    <property type="project" value="UniProtKB-UniRule"/>
</dbReference>
<evidence type="ECO:0000313" key="8">
    <source>
        <dbReference type="EMBL" id="CCM64088.1"/>
    </source>
</evidence>
<comment type="catalytic activity">
    <reaction evidence="1 5">
        <text>uridine(55) in tRNA = pseudouridine(55) in tRNA</text>
        <dbReference type="Rhea" id="RHEA:42532"/>
        <dbReference type="Rhea" id="RHEA-COMP:10101"/>
        <dbReference type="Rhea" id="RHEA-COMP:10102"/>
        <dbReference type="ChEBI" id="CHEBI:65314"/>
        <dbReference type="ChEBI" id="CHEBI:65315"/>
        <dbReference type="EC" id="5.4.99.25"/>
    </reaction>
</comment>
<dbReference type="Pfam" id="PF01509">
    <property type="entry name" value="TruB_N"/>
    <property type="match status" value="1"/>
</dbReference>
<dbReference type="AlphaFoldDB" id="R4Z042"/>
<dbReference type="CDD" id="cd02573">
    <property type="entry name" value="PseudoU_synth_EcTruB"/>
    <property type="match status" value="1"/>
</dbReference>
<dbReference type="NCBIfam" id="TIGR00431">
    <property type="entry name" value="TruB"/>
    <property type="match status" value="1"/>
</dbReference>
<evidence type="ECO:0000256" key="1">
    <source>
        <dbReference type="ARBA" id="ARBA00000385"/>
    </source>
</evidence>
<dbReference type="PANTHER" id="PTHR13767">
    <property type="entry name" value="TRNA-PSEUDOURIDINE SYNTHASE"/>
    <property type="match status" value="1"/>
</dbReference>
<evidence type="ECO:0000256" key="5">
    <source>
        <dbReference type="HAMAP-Rule" id="MF_01080"/>
    </source>
</evidence>
<organism evidence="8 9">
    <name type="scientific">Candidatus Neomicrothrix parvicella RN1</name>
    <dbReference type="NCBI Taxonomy" id="1229780"/>
    <lineage>
        <taxon>Bacteria</taxon>
        <taxon>Bacillati</taxon>
        <taxon>Actinomycetota</taxon>
        <taxon>Acidimicrobiia</taxon>
        <taxon>Acidimicrobiales</taxon>
        <taxon>Microthrixaceae</taxon>
        <taxon>Candidatus Neomicrothrix</taxon>
    </lineage>
</organism>
<evidence type="ECO:0000313" key="9">
    <source>
        <dbReference type="Proteomes" id="UP000018291"/>
    </source>
</evidence>
<feature type="domain" description="tRNA pseudouridylate synthase B C-terminal" evidence="7">
    <location>
        <begin position="206"/>
        <end position="240"/>
    </location>
</feature>
<dbReference type="GO" id="GO:0160148">
    <property type="term" value="F:tRNA pseudouridine(55) synthase activity"/>
    <property type="evidence" value="ECO:0007669"/>
    <property type="project" value="UniProtKB-EC"/>
</dbReference>
<dbReference type="InterPro" id="IPR020103">
    <property type="entry name" value="PsdUridine_synth_cat_dom_sf"/>
</dbReference>
<dbReference type="InterPro" id="IPR002501">
    <property type="entry name" value="PsdUridine_synth_N"/>
</dbReference>
<accession>R4Z042</accession>
<dbReference type="RefSeq" id="WP_012227655.1">
    <property type="nucleotide sequence ID" value="NZ_HG422565.1"/>
</dbReference>
<feature type="domain" description="Pseudouridine synthase II N-terminal" evidence="6">
    <location>
        <begin position="33"/>
        <end position="204"/>
    </location>
</feature>
<protein>
    <recommendedName>
        <fullName evidence="5">tRNA pseudouridine synthase B</fullName>
        <ecNumber evidence="5">5.4.99.25</ecNumber>
    </recommendedName>
    <alternativeName>
        <fullName evidence="5">tRNA pseudouridine(55) synthase</fullName>
        <shortName evidence="5">Psi55 synthase</shortName>
    </alternativeName>
    <alternativeName>
        <fullName evidence="5">tRNA pseudouridylate synthase</fullName>
    </alternativeName>
    <alternativeName>
        <fullName evidence="5">tRNA-uridine isomerase</fullName>
    </alternativeName>
</protein>
<keyword evidence="9" id="KW-1185">Reference proteome</keyword>
<dbReference type="eggNOG" id="COG0130">
    <property type="taxonomic scope" value="Bacteria"/>
</dbReference>
<dbReference type="OrthoDB" id="9802309at2"/>
<dbReference type="EMBL" id="CANL01000027">
    <property type="protein sequence ID" value="CCM64088.1"/>
    <property type="molecule type" value="Genomic_DNA"/>
</dbReference>
<dbReference type="SUPFAM" id="SSF55120">
    <property type="entry name" value="Pseudouridine synthase"/>
    <property type="match status" value="1"/>
</dbReference>
<dbReference type="InterPro" id="IPR014780">
    <property type="entry name" value="tRNA_psdUridine_synth_TruB"/>
</dbReference>
<dbReference type="InterPro" id="IPR032819">
    <property type="entry name" value="TruB_C"/>
</dbReference>
<comment type="similarity">
    <text evidence="2 5">Belongs to the pseudouridine synthase TruB family. Type 1 subfamily.</text>
</comment>
<dbReference type="PANTHER" id="PTHR13767:SF2">
    <property type="entry name" value="PSEUDOURIDYLATE SYNTHASE TRUB1"/>
    <property type="match status" value="1"/>
</dbReference>
<name>R4Z042_9ACTN</name>
<dbReference type="Pfam" id="PF16198">
    <property type="entry name" value="TruB_C_2"/>
    <property type="match status" value="1"/>
</dbReference>
<dbReference type="HAMAP" id="MF_01080">
    <property type="entry name" value="TruB_bact"/>
    <property type="match status" value="1"/>
</dbReference>